<dbReference type="GO" id="GO:0030163">
    <property type="term" value="P:protein catabolic process"/>
    <property type="evidence" value="ECO:0007669"/>
    <property type="project" value="UniProtKB-UniRule"/>
</dbReference>
<dbReference type="GO" id="GO:0006508">
    <property type="term" value="P:proteolysis"/>
    <property type="evidence" value="ECO:0007669"/>
    <property type="project" value="UniProtKB-KW"/>
</dbReference>
<dbReference type="GO" id="GO:0004252">
    <property type="term" value="F:serine-type endopeptidase activity"/>
    <property type="evidence" value="ECO:0007669"/>
    <property type="project" value="UniProtKB-UniRule"/>
</dbReference>
<sequence>MNNEEKKEETVLQNNEKENQENTNNTENTNKDKTDLTKHVVSEINPEEYIDTDEIDIPPMLIDQIIGQEEAVETIKKAAKQRRNVLLIGEPGIGKSMIAKAMAELLPPEDLQDILVYPNVEDTNNPLVGVMPAGQGKKVIENAKKQNKGQEERRNILMITIIAFIMAIGFLTNQFLSAIIAVGIVFFALYQLRPKGQQSTPKLLINSDGKEVAPFVDATGAHAGALLGDVRHDPYQSGGLGTPAHERVESGMIHRANKGVLYIDEIGTMTMKTQQELLTAMQEHKYQITGQSDNSSGAMVRTNPVPCDFVLVASGNMEVLKDMHIALRSRIRGYGYEVFMKDSMKDTPENRKKLGQFVAQEVKNDGRIPHFTKEAVAEVIKEAQRRAGKKDALTLKLRDLGGLVRAAGDVAVEENAKEVTVEHVHEARKQSRTLEQQIADRYISQRKEYSVFSNEGSKIGCINGLAVIGNSSGIVLPIAAEAAPSQSKEEGKIIAAGKLGDIAKEAVQNVGAIIKKSIGTDISNYDIHIQFVQSYDGVEGDSASVSMATAIISAIENIPIDQTLALTGSLSVRGTVLPIGGATYKIEAAAESGMKKVLIPASNMDDVLIDKKYVDQIEIIPVKTLTDVLEHALVGPQKDEFIKSLKENKIDKIKNYIPNPTDIINSKPSKSNN</sequence>
<dbReference type="InterPro" id="IPR027065">
    <property type="entry name" value="Lon_Prtase"/>
</dbReference>
<evidence type="ECO:0000256" key="11">
    <source>
        <dbReference type="ARBA" id="ARBA00022989"/>
    </source>
</evidence>
<dbReference type="InterPro" id="IPR046843">
    <property type="entry name" value="LonB_AAA-LID"/>
</dbReference>
<keyword evidence="5 14" id="KW-0645">Protease</keyword>
<dbReference type="EC" id="3.4.21.-" evidence="15"/>
<dbReference type="SUPFAM" id="SSF52540">
    <property type="entry name" value="P-loop containing nucleoside triphosphate hydrolases"/>
    <property type="match status" value="1"/>
</dbReference>
<dbReference type="SUPFAM" id="SSF54211">
    <property type="entry name" value="Ribosomal protein S5 domain 2-like"/>
    <property type="match status" value="1"/>
</dbReference>
<evidence type="ECO:0000256" key="2">
    <source>
        <dbReference type="ARBA" id="ARBA00009579"/>
    </source>
</evidence>
<dbReference type="Gene3D" id="1.10.8.60">
    <property type="match status" value="1"/>
</dbReference>
<keyword evidence="12 15" id="KW-0472">Membrane</keyword>
<keyword evidence="9 14" id="KW-0720">Serine protease</keyword>
<dbReference type="InterPro" id="IPR002078">
    <property type="entry name" value="Sigma_54_int"/>
</dbReference>
<dbReference type="InterPro" id="IPR027417">
    <property type="entry name" value="P-loop_NTPase"/>
</dbReference>
<comment type="caution">
    <text evidence="15">Lacks conserved residue(s) required for the propagation of feature annotation.</text>
</comment>
<reference evidence="18 19" key="1">
    <citation type="submission" date="2017-05" db="EMBL/GenBank/DDBJ databases">
        <title>Host range expansion of the Methanosphaera genus to humans and monogastric animals involves recent and extensive reduction in genome content.</title>
        <authorList>
            <person name="Hoedt E.C."/>
            <person name="Volmer J.G."/>
            <person name="Parks D.H."/>
            <person name="Rosewarne C.P."/>
            <person name="Denman S.E."/>
            <person name="Mcsweeney C.S."/>
            <person name="O Cuiv P."/>
            <person name="Hugenholtz P."/>
            <person name="Tyson G.W."/>
            <person name="Morrison M."/>
        </authorList>
    </citation>
    <scope>NUCLEOTIDE SEQUENCE [LARGE SCALE GENOMIC DNA]</scope>
    <source>
        <strain evidence="18 19">PA5</strain>
    </source>
</reference>
<dbReference type="InterPro" id="IPR008269">
    <property type="entry name" value="Lon_proteolytic"/>
</dbReference>
<dbReference type="InterPro" id="IPR000523">
    <property type="entry name" value="Mg_chelatse_chII-like_cat_dom"/>
</dbReference>
<comment type="subunit">
    <text evidence="13 15">Homohexamer. Organized in a ring with a central cavity.</text>
</comment>
<evidence type="ECO:0000256" key="3">
    <source>
        <dbReference type="ARBA" id="ARBA00022016"/>
    </source>
</evidence>
<dbReference type="PROSITE" id="PS51786">
    <property type="entry name" value="LON_PROTEOLYTIC"/>
    <property type="match status" value="1"/>
</dbReference>
<organism evidence="18 19">
    <name type="scientific">Methanosphaera stadtmanae</name>
    <dbReference type="NCBI Taxonomy" id="2317"/>
    <lineage>
        <taxon>Archaea</taxon>
        <taxon>Methanobacteriati</taxon>
        <taxon>Methanobacteriota</taxon>
        <taxon>Methanomada group</taxon>
        <taxon>Methanobacteria</taxon>
        <taxon>Methanobacteriales</taxon>
        <taxon>Methanobacteriaceae</taxon>
        <taxon>Methanosphaera</taxon>
    </lineage>
</organism>
<proteinExistence type="inferred from homology"/>
<dbReference type="InterPro" id="IPR003593">
    <property type="entry name" value="AAA+_ATPase"/>
</dbReference>
<feature type="domain" description="Lon proteolytic" evidence="17">
    <location>
        <begin position="456"/>
        <end position="635"/>
    </location>
</feature>
<dbReference type="GO" id="GO:0005886">
    <property type="term" value="C:plasma membrane"/>
    <property type="evidence" value="ECO:0007669"/>
    <property type="project" value="UniProtKB-SubCell"/>
</dbReference>
<evidence type="ECO:0000256" key="10">
    <source>
        <dbReference type="ARBA" id="ARBA00022840"/>
    </source>
</evidence>
<dbReference type="PRINTS" id="PR00830">
    <property type="entry name" value="ENDOLAPTASE"/>
</dbReference>
<evidence type="ECO:0000256" key="4">
    <source>
        <dbReference type="ARBA" id="ARBA00022475"/>
    </source>
</evidence>
<evidence type="ECO:0000256" key="12">
    <source>
        <dbReference type="ARBA" id="ARBA00023136"/>
    </source>
</evidence>
<dbReference type="RefSeq" id="WP_083757023.1">
    <property type="nucleotide sequence ID" value="NZ_CAUHHK010000002.1"/>
</dbReference>
<dbReference type="GO" id="GO:0006355">
    <property type="term" value="P:regulation of DNA-templated transcription"/>
    <property type="evidence" value="ECO:0007669"/>
    <property type="project" value="InterPro"/>
</dbReference>
<feature type="active site" evidence="14">
    <location>
        <position position="542"/>
    </location>
</feature>
<dbReference type="Pfam" id="PF00158">
    <property type="entry name" value="Sigma54_activat"/>
    <property type="match status" value="1"/>
</dbReference>
<keyword evidence="7 15" id="KW-0547">Nucleotide-binding</keyword>
<dbReference type="Pfam" id="PF01078">
    <property type="entry name" value="Mg_chelatase"/>
    <property type="match status" value="1"/>
</dbReference>
<dbReference type="AlphaFoldDB" id="A0A328Q311"/>
<dbReference type="GO" id="GO:0004176">
    <property type="term" value="F:ATP-dependent peptidase activity"/>
    <property type="evidence" value="ECO:0007669"/>
    <property type="project" value="UniProtKB-UniRule"/>
</dbReference>
<keyword evidence="10 15" id="KW-0067">ATP-binding</keyword>
<dbReference type="EMBL" id="NGJK01000078">
    <property type="protein sequence ID" value="RAP02695.1"/>
    <property type="molecule type" value="Genomic_DNA"/>
</dbReference>
<keyword evidence="4 15" id="KW-1003">Cell membrane</keyword>
<feature type="transmembrane region" description="Helical" evidence="15">
    <location>
        <begin position="156"/>
        <end position="189"/>
    </location>
</feature>
<dbReference type="PANTHER" id="PTHR10046">
    <property type="entry name" value="ATP DEPENDENT LON PROTEASE FAMILY MEMBER"/>
    <property type="match status" value="1"/>
</dbReference>
<accession>A0A328Q311</accession>
<feature type="active site" evidence="14">
    <location>
        <position position="585"/>
    </location>
</feature>
<dbReference type="Pfam" id="PF05362">
    <property type="entry name" value="Lon_C"/>
    <property type="match status" value="1"/>
</dbReference>
<dbReference type="CDD" id="cd00009">
    <property type="entry name" value="AAA"/>
    <property type="match status" value="1"/>
</dbReference>
<comment type="subcellular location">
    <subcellularLocation>
        <location evidence="1 15">Cell membrane</location>
        <topology evidence="1 15">Multi-pass membrane protein</topology>
    </subcellularLocation>
</comment>
<evidence type="ECO:0000259" key="17">
    <source>
        <dbReference type="PROSITE" id="PS51786"/>
    </source>
</evidence>
<evidence type="ECO:0000256" key="16">
    <source>
        <dbReference type="SAM" id="MobiDB-lite"/>
    </source>
</evidence>
<comment type="caution">
    <text evidence="18">The sequence shown here is derived from an EMBL/GenBank/DDBJ whole genome shotgun (WGS) entry which is preliminary data.</text>
</comment>
<dbReference type="Gene3D" id="3.30.230.10">
    <property type="match status" value="1"/>
</dbReference>
<dbReference type="SMART" id="SM00382">
    <property type="entry name" value="AAA"/>
    <property type="match status" value="1"/>
</dbReference>
<evidence type="ECO:0000256" key="13">
    <source>
        <dbReference type="ARBA" id="ARBA00026070"/>
    </source>
</evidence>
<name>A0A328Q311_9EURY</name>
<dbReference type="InterPro" id="IPR004663">
    <property type="entry name" value="Lon_arc"/>
</dbReference>
<dbReference type="NCBIfam" id="TIGR00764">
    <property type="entry name" value="lon_rel"/>
    <property type="match status" value="1"/>
</dbReference>
<evidence type="ECO:0000256" key="8">
    <source>
        <dbReference type="ARBA" id="ARBA00022801"/>
    </source>
</evidence>
<evidence type="ECO:0000256" key="9">
    <source>
        <dbReference type="ARBA" id="ARBA00022825"/>
    </source>
</evidence>
<comment type="function">
    <text evidence="15">ATP-dependent serine protease that mediates the selective degradation of mutant and abnormal proteins as well as certain short-lived regulatory proteins. Degrades polypeptides processively.</text>
</comment>
<evidence type="ECO:0000313" key="18">
    <source>
        <dbReference type="EMBL" id="RAP02695.1"/>
    </source>
</evidence>
<dbReference type="InterPro" id="IPR020568">
    <property type="entry name" value="Ribosomal_Su5_D2-typ_SF"/>
</dbReference>
<gene>
    <name evidence="18" type="ORF">CA615_06100</name>
</gene>
<dbReference type="GeneID" id="3855213"/>
<evidence type="ECO:0000256" key="7">
    <source>
        <dbReference type="ARBA" id="ARBA00022741"/>
    </source>
</evidence>
<protein>
    <recommendedName>
        <fullName evidence="3 15">Archaeal Lon protease</fullName>
        <ecNumber evidence="15">3.4.21.-</ecNumber>
    </recommendedName>
    <alternativeName>
        <fullName evidence="15">ATP-dependent protease La homolog</fullName>
    </alternativeName>
</protein>
<evidence type="ECO:0000256" key="1">
    <source>
        <dbReference type="ARBA" id="ARBA00004651"/>
    </source>
</evidence>
<dbReference type="Gene3D" id="3.40.50.300">
    <property type="entry name" value="P-loop containing nucleotide triphosphate hydrolases"/>
    <property type="match status" value="1"/>
</dbReference>
<keyword evidence="8 14" id="KW-0378">Hydrolase</keyword>
<dbReference type="InterPro" id="IPR014721">
    <property type="entry name" value="Ribsml_uS5_D2-typ_fold_subgr"/>
</dbReference>
<dbReference type="Pfam" id="PF20436">
    <property type="entry name" value="LonB_AAA-LID"/>
    <property type="match status" value="1"/>
</dbReference>
<dbReference type="Proteomes" id="UP000248557">
    <property type="component" value="Unassembled WGS sequence"/>
</dbReference>
<keyword evidence="6 15" id="KW-0812">Transmembrane</keyword>
<keyword evidence="11 15" id="KW-1133">Transmembrane helix</keyword>
<evidence type="ECO:0000256" key="15">
    <source>
        <dbReference type="RuleBase" id="RU369001"/>
    </source>
</evidence>
<comment type="similarity">
    <text evidence="2 15">Belongs to the peptidase S16 family. Archaeal LonB subfamily.</text>
</comment>
<evidence type="ECO:0000256" key="14">
    <source>
        <dbReference type="PROSITE-ProRule" id="PRU01122"/>
    </source>
</evidence>
<evidence type="ECO:0000256" key="6">
    <source>
        <dbReference type="ARBA" id="ARBA00022692"/>
    </source>
</evidence>
<evidence type="ECO:0000256" key="5">
    <source>
        <dbReference type="ARBA" id="ARBA00022670"/>
    </source>
</evidence>
<feature type="region of interest" description="Disordered" evidence="16">
    <location>
        <begin position="1"/>
        <end position="34"/>
    </location>
</feature>
<evidence type="ECO:0000313" key="19">
    <source>
        <dbReference type="Proteomes" id="UP000248557"/>
    </source>
</evidence>
<feature type="compositionally biased region" description="Basic and acidic residues" evidence="16">
    <location>
        <begin position="1"/>
        <end position="20"/>
    </location>
</feature>
<dbReference type="GO" id="GO:0005524">
    <property type="term" value="F:ATP binding"/>
    <property type="evidence" value="ECO:0007669"/>
    <property type="project" value="UniProtKB-UniRule"/>
</dbReference>